<dbReference type="PANTHER" id="PTHR43236">
    <property type="entry name" value="ANTITOXIN HIGA1"/>
    <property type="match status" value="1"/>
</dbReference>
<accession>A0ABX7PTM6</accession>
<dbReference type="CDD" id="cd00093">
    <property type="entry name" value="HTH_XRE"/>
    <property type="match status" value="1"/>
</dbReference>
<dbReference type="EMBL" id="CP065956">
    <property type="protein sequence ID" value="QSR86083.1"/>
    <property type="molecule type" value="Genomic_DNA"/>
</dbReference>
<dbReference type="Gene3D" id="1.10.10.2910">
    <property type="match status" value="1"/>
</dbReference>
<sequence length="372" mass="41656">MISFIGARIRSLREKKGITQEELARRMGFKDRQTISAIETGSRRITAEELLRAAKELGVSLDEITDPLAPIEKMEFSWRKSSSEETTDIGRFEEKAKRWISAFLAIASKSDHTRPIMGYRLRLNRRSSFEDASAAGERFASDFGLDKDDSKTPASELVKTMENNLGILVLMVDPLEGISGAACRCPEIDAVLINRREPPGRRNFTLAHELFHILTWETIPPKHFELAGTEPAGGRRSRVEQLADSFASAVLMPLRVLEKVKWNQLKDDELIENLKTTAQKLEVTALALKWRLVSLDILEKTRAQSIPDDSLRSVGQKEREGLPPLFSKVFMEAVSKAIDEGQLSISQTADLLGLTVEKLAELCRAHGVKALF</sequence>
<organism evidence="3 4">
    <name type="scientific">Candidatus Methylacidiphilum infernorum</name>
    <dbReference type="NCBI Taxonomy" id="511746"/>
    <lineage>
        <taxon>Bacteria</taxon>
        <taxon>Pseudomonadati</taxon>
        <taxon>Verrucomicrobiota</taxon>
        <taxon>Methylacidiphilae</taxon>
        <taxon>Methylacidiphilales</taxon>
        <taxon>Methylacidiphilaceae</taxon>
        <taxon>Methylacidiphilum (ex Ratnadevi et al. 2023)</taxon>
    </lineage>
</organism>
<dbReference type="InterPro" id="IPR010982">
    <property type="entry name" value="Lambda_DNA-bd_dom_sf"/>
</dbReference>
<name>A0ABX7PTM6_9BACT</name>
<dbReference type="SUPFAM" id="SSF47413">
    <property type="entry name" value="lambda repressor-like DNA-binding domains"/>
    <property type="match status" value="1"/>
</dbReference>
<dbReference type="Gene3D" id="1.10.260.40">
    <property type="entry name" value="lambda repressor-like DNA-binding domains"/>
    <property type="match status" value="1"/>
</dbReference>
<dbReference type="Pfam" id="PF06114">
    <property type="entry name" value="Peptidase_M78"/>
    <property type="match status" value="1"/>
</dbReference>
<dbReference type="InterPro" id="IPR001387">
    <property type="entry name" value="Cro/C1-type_HTH"/>
</dbReference>
<evidence type="ECO:0000256" key="1">
    <source>
        <dbReference type="ARBA" id="ARBA00007227"/>
    </source>
</evidence>
<dbReference type="InterPro" id="IPR010359">
    <property type="entry name" value="IrrE_HExxH"/>
</dbReference>
<dbReference type="InterPro" id="IPR052345">
    <property type="entry name" value="Rad_response_metalloprotease"/>
</dbReference>
<evidence type="ECO:0000259" key="2">
    <source>
        <dbReference type="PROSITE" id="PS50943"/>
    </source>
</evidence>
<proteinExistence type="inferred from homology"/>
<dbReference type="Proteomes" id="UP000663088">
    <property type="component" value="Chromosome"/>
</dbReference>
<dbReference type="RefSeq" id="WP_206844264.1">
    <property type="nucleotide sequence ID" value="NZ_CP065956.1"/>
</dbReference>
<dbReference type="PROSITE" id="PS50943">
    <property type="entry name" value="HTH_CROC1"/>
    <property type="match status" value="1"/>
</dbReference>
<dbReference type="Pfam" id="PF01381">
    <property type="entry name" value="HTH_3"/>
    <property type="match status" value="1"/>
</dbReference>
<dbReference type="PANTHER" id="PTHR43236:SF1">
    <property type="entry name" value="BLL7220 PROTEIN"/>
    <property type="match status" value="1"/>
</dbReference>
<feature type="domain" description="HTH cro/C1-type" evidence="2">
    <location>
        <begin position="9"/>
        <end position="64"/>
    </location>
</feature>
<comment type="similarity">
    <text evidence="1">Belongs to the short-chain fatty acyl-CoA assimilation regulator (ScfR) family.</text>
</comment>
<evidence type="ECO:0000313" key="4">
    <source>
        <dbReference type="Proteomes" id="UP000663088"/>
    </source>
</evidence>
<gene>
    <name evidence="3" type="ORF">EM20IM_06100</name>
</gene>
<reference evidence="3 4" key="1">
    <citation type="submission" date="2020-12" db="EMBL/GenBank/DDBJ databases">
        <authorList>
            <person name="Awala S.I."/>
            <person name="Gwak J.-H."/>
            <person name="Kim S.-J."/>
            <person name="Rhee S.-K."/>
        </authorList>
    </citation>
    <scope>NUCLEOTIDE SEQUENCE [LARGE SCALE GENOMIC DNA]</scope>
    <source>
        <strain evidence="3 4">IT5</strain>
    </source>
</reference>
<evidence type="ECO:0000313" key="3">
    <source>
        <dbReference type="EMBL" id="QSR86083.1"/>
    </source>
</evidence>
<dbReference type="SMART" id="SM00530">
    <property type="entry name" value="HTH_XRE"/>
    <property type="match status" value="1"/>
</dbReference>
<protein>
    <submittedName>
        <fullName evidence="3">ImmA/IrrE family metallo-endopeptidase</fullName>
    </submittedName>
</protein>
<keyword evidence="4" id="KW-1185">Reference proteome</keyword>